<proteinExistence type="predicted"/>
<organism evidence="1 3">
    <name type="scientific">Peronospora destructor</name>
    <dbReference type="NCBI Taxonomy" id="86335"/>
    <lineage>
        <taxon>Eukaryota</taxon>
        <taxon>Sar</taxon>
        <taxon>Stramenopiles</taxon>
        <taxon>Oomycota</taxon>
        <taxon>Peronosporomycetes</taxon>
        <taxon>Peronosporales</taxon>
        <taxon>Peronosporaceae</taxon>
        <taxon>Peronospora</taxon>
    </lineage>
</organism>
<dbReference type="Proteomes" id="UP001162029">
    <property type="component" value="Unassembled WGS sequence"/>
</dbReference>
<keyword evidence="3" id="KW-1185">Reference proteome</keyword>
<evidence type="ECO:0000313" key="1">
    <source>
        <dbReference type="EMBL" id="CAI5718226.1"/>
    </source>
</evidence>
<dbReference type="EMBL" id="CANTFM010001886">
    <property type="protein sequence ID" value="CAI5743578.1"/>
    <property type="molecule type" value="Genomic_DNA"/>
</dbReference>
<gene>
    <name evidence="1" type="ORF">PDE001_LOCUS1827</name>
    <name evidence="2" type="ORF">PDE001_LOCUS8783</name>
</gene>
<comment type="caution">
    <text evidence="1">The sequence shown here is derived from an EMBL/GenBank/DDBJ whole genome shotgun (WGS) entry which is preliminary data.</text>
</comment>
<protein>
    <submittedName>
        <fullName evidence="1">Uncharacterized protein</fullName>
    </submittedName>
</protein>
<dbReference type="AlphaFoldDB" id="A0AAV0TAN8"/>
<accession>A0AAV0TAN8</accession>
<evidence type="ECO:0000313" key="2">
    <source>
        <dbReference type="EMBL" id="CAI5743578.1"/>
    </source>
</evidence>
<sequence length="225" mass="24863">MDHLLNDVSPDDAADEVVIKNELVNVNESLVVASQTLPYLTTQLANAVVCPDSSAASLGLQMLSVSAATPSVSMSLPKPPPRLPPISLLTAAAAALQPMQCHPLETPAPSQRHRLCPMRTPLQATVDSFSAHSSFTECPQAEDMLCRYRNKKCGYPRAIKRNGERHNLCERHRSKANQNQRKLEGKRRIKKRMMQRVAIRVVNAKKVVESPENDINLTLYGDTFA</sequence>
<name>A0AAV0TAN8_9STRA</name>
<reference evidence="1" key="1">
    <citation type="submission" date="2022-12" db="EMBL/GenBank/DDBJ databases">
        <authorList>
            <person name="Webb A."/>
        </authorList>
    </citation>
    <scope>NUCLEOTIDE SEQUENCE</scope>
    <source>
        <strain evidence="1">Pd1</strain>
    </source>
</reference>
<dbReference type="EMBL" id="CANTFM010000323">
    <property type="protein sequence ID" value="CAI5718226.1"/>
    <property type="molecule type" value="Genomic_DNA"/>
</dbReference>
<evidence type="ECO:0000313" key="3">
    <source>
        <dbReference type="Proteomes" id="UP001162029"/>
    </source>
</evidence>